<dbReference type="EMBL" id="DXHV01000016">
    <property type="protein sequence ID" value="HIV99833.1"/>
    <property type="molecule type" value="Genomic_DNA"/>
</dbReference>
<sequence length="159" mass="17939">MSEQFVYHPIGIIHSEHTDPAHGPIQPCYADGCLGTVEVFDQYVEGLKDLEGYSHIILLYHCHRARPCPMLVKPFIQDKEHGLFATRMPGRPNPIGMSIVPLLSREGGVLHVGRIDVLDGTPLLDIKPYSRRFDRVDNTRNGWQDEVDDETASARGRRP</sequence>
<dbReference type="Gene3D" id="2.40.30.70">
    <property type="entry name" value="YaeB-like"/>
    <property type="match status" value="1"/>
</dbReference>
<dbReference type="CDD" id="cd09281">
    <property type="entry name" value="UPF0066"/>
    <property type="match status" value="1"/>
</dbReference>
<dbReference type="Proteomes" id="UP000886752">
    <property type="component" value="Unassembled WGS sequence"/>
</dbReference>
<keyword evidence="1" id="KW-0949">S-adenosyl-L-methionine</keyword>
<name>A0A9D1PW24_9BACT</name>
<dbReference type="InterPro" id="IPR036413">
    <property type="entry name" value="YaeB-like_sf"/>
</dbReference>
<protein>
    <submittedName>
        <fullName evidence="4">tRNA (N6-threonylcarbamoyladenosine(37)-N6)-methyltransferase TrmO</fullName>
    </submittedName>
</protein>
<comment type="similarity">
    <text evidence="2">Belongs to the tRNA methyltransferase O family.</text>
</comment>
<feature type="domain" description="TsaA-like" evidence="3">
    <location>
        <begin position="7"/>
        <end position="138"/>
    </location>
</feature>
<evidence type="ECO:0000313" key="5">
    <source>
        <dbReference type="Proteomes" id="UP000886752"/>
    </source>
</evidence>
<dbReference type="PANTHER" id="PTHR12818">
    <property type="entry name" value="TRNA (ADENINE(37)-N6)-METHYLTRANSFERASE"/>
    <property type="match status" value="1"/>
</dbReference>
<evidence type="ECO:0000313" key="4">
    <source>
        <dbReference type="EMBL" id="HIV99833.1"/>
    </source>
</evidence>
<evidence type="ECO:0000256" key="1">
    <source>
        <dbReference type="ARBA" id="ARBA00022691"/>
    </source>
</evidence>
<dbReference type="PROSITE" id="PS51668">
    <property type="entry name" value="TSAA_2"/>
    <property type="match status" value="1"/>
</dbReference>
<evidence type="ECO:0000256" key="2">
    <source>
        <dbReference type="ARBA" id="ARBA00033753"/>
    </source>
</evidence>
<dbReference type="Pfam" id="PF01980">
    <property type="entry name" value="TrmO_N"/>
    <property type="match status" value="1"/>
</dbReference>
<reference evidence="4" key="2">
    <citation type="submission" date="2021-04" db="EMBL/GenBank/DDBJ databases">
        <authorList>
            <person name="Gilroy R."/>
        </authorList>
    </citation>
    <scope>NUCLEOTIDE SEQUENCE</scope>
    <source>
        <strain evidence="4">ChiHecec2B26-446</strain>
    </source>
</reference>
<accession>A0A9D1PW24</accession>
<dbReference type="AlphaFoldDB" id="A0A9D1PW24"/>
<organism evidence="4 5">
    <name type="scientific">Candidatus Desulfovibrio intestinipullorum</name>
    <dbReference type="NCBI Taxonomy" id="2838536"/>
    <lineage>
        <taxon>Bacteria</taxon>
        <taxon>Pseudomonadati</taxon>
        <taxon>Thermodesulfobacteriota</taxon>
        <taxon>Desulfovibrionia</taxon>
        <taxon>Desulfovibrionales</taxon>
        <taxon>Desulfovibrionaceae</taxon>
        <taxon>Desulfovibrio</taxon>
    </lineage>
</organism>
<evidence type="ECO:0000259" key="3">
    <source>
        <dbReference type="PROSITE" id="PS51668"/>
    </source>
</evidence>
<dbReference type="InterPro" id="IPR023370">
    <property type="entry name" value="TrmO-like_N"/>
</dbReference>
<dbReference type="InterPro" id="IPR036414">
    <property type="entry name" value="YaeB_N_sf"/>
</dbReference>
<gene>
    <name evidence="4" type="primary">tsaA</name>
    <name evidence="4" type="ORF">H9894_01380</name>
</gene>
<proteinExistence type="inferred from homology"/>
<dbReference type="PANTHER" id="PTHR12818:SF0">
    <property type="entry name" value="TRNA (ADENINE(37)-N6)-METHYLTRANSFERASE"/>
    <property type="match status" value="1"/>
</dbReference>
<dbReference type="InterPro" id="IPR040372">
    <property type="entry name" value="YaeB-like"/>
</dbReference>
<comment type="caution">
    <text evidence="4">The sequence shown here is derived from an EMBL/GenBank/DDBJ whole genome shotgun (WGS) entry which is preliminary data.</text>
</comment>
<dbReference type="NCBIfam" id="TIGR00104">
    <property type="entry name" value="tRNA_TsaA"/>
    <property type="match status" value="1"/>
</dbReference>
<dbReference type="SUPFAM" id="SSF118196">
    <property type="entry name" value="YaeB-like"/>
    <property type="match status" value="1"/>
</dbReference>
<reference evidence="4" key="1">
    <citation type="journal article" date="2021" name="PeerJ">
        <title>Extensive microbial diversity within the chicken gut microbiome revealed by metagenomics and culture.</title>
        <authorList>
            <person name="Gilroy R."/>
            <person name="Ravi A."/>
            <person name="Getino M."/>
            <person name="Pursley I."/>
            <person name="Horton D.L."/>
            <person name="Alikhan N.F."/>
            <person name="Baker D."/>
            <person name="Gharbi K."/>
            <person name="Hall N."/>
            <person name="Watson M."/>
            <person name="Adriaenssens E.M."/>
            <person name="Foster-Nyarko E."/>
            <person name="Jarju S."/>
            <person name="Secka A."/>
            <person name="Antonio M."/>
            <person name="Oren A."/>
            <person name="Chaudhuri R.R."/>
            <person name="La Ragione R."/>
            <person name="Hildebrand F."/>
            <person name="Pallen M.J."/>
        </authorList>
    </citation>
    <scope>NUCLEOTIDE SEQUENCE</scope>
    <source>
        <strain evidence="4">ChiHecec2B26-446</strain>
    </source>
</reference>